<dbReference type="PANTHER" id="PTHR31284:SF19">
    <property type="entry name" value="VEGETATIVE STORAGE PROTEIN 1-RELATED"/>
    <property type="match status" value="1"/>
</dbReference>
<dbReference type="Gene3D" id="3.40.50.1000">
    <property type="entry name" value="HAD superfamily/HAD-like"/>
    <property type="match status" value="1"/>
</dbReference>
<evidence type="ECO:0000313" key="7">
    <source>
        <dbReference type="EMBL" id="KAK4773440.1"/>
    </source>
</evidence>
<proteinExistence type="inferred from homology"/>
<dbReference type="GO" id="GO:0003993">
    <property type="term" value="F:acid phosphatase activity"/>
    <property type="evidence" value="ECO:0007669"/>
    <property type="project" value="InterPro"/>
</dbReference>
<comment type="similarity">
    <text evidence="5">Belongs to the APS1/VSP family.</text>
</comment>
<dbReference type="InterPro" id="IPR023214">
    <property type="entry name" value="HAD_sf"/>
</dbReference>
<feature type="signal peptide" evidence="6">
    <location>
        <begin position="1"/>
        <end position="18"/>
    </location>
</feature>
<dbReference type="InterPro" id="IPR014403">
    <property type="entry name" value="APS1/VSP"/>
</dbReference>
<evidence type="ECO:0000256" key="1">
    <source>
        <dbReference type="ARBA" id="ARBA00002410"/>
    </source>
</evidence>
<gene>
    <name evidence="7" type="ORF">SAY87_028459</name>
</gene>
<dbReference type="Pfam" id="PF03767">
    <property type="entry name" value="Acid_phosphat_B"/>
    <property type="match status" value="1"/>
</dbReference>
<dbReference type="PIRSF" id="PIRSF002674">
    <property type="entry name" value="VSP"/>
    <property type="match status" value="1"/>
</dbReference>
<dbReference type="EMBL" id="JAXIOK010000004">
    <property type="protein sequence ID" value="KAK4773440.1"/>
    <property type="molecule type" value="Genomic_DNA"/>
</dbReference>
<evidence type="ECO:0000256" key="2">
    <source>
        <dbReference type="ARBA" id="ARBA00022729"/>
    </source>
</evidence>
<keyword evidence="4" id="KW-0325">Glycoprotein</keyword>
<feature type="chain" id="PRO_5042873671" description="Acid phosphatase" evidence="6">
    <location>
        <begin position="19"/>
        <end position="267"/>
    </location>
</feature>
<evidence type="ECO:0000313" key="8">
    <source>
        <dbReference type="Proteomes" id="UP001345219"/>
    </source>
</evidence>
<protein>
    <recommendedName>
        <fullName evidence="9">Acid phosphatase</fullName>
    </recommendedName>
</protein>
<dbReference type="PANTHER" id="PTHR31284">
    <property type="entry name" value="ACID PHOSPHATASE-LIKE PROTEIN"/>
    <property type="match status" value="1"/>
</dbReference>
<evidence type="ECO:0000256" key="5">
    <source>
        <dbReference type="PIRNR" id="PIRNR002674"/>
    </source>
</evidence>
<dbReference type="Proteomes" id="UP001345219">
    <property type="component" value="Chromosome 22"/>
</dbReference>
<comment type="caution">
    <text evidence="7">The sequence shown here is derived from an EMBL/GenBank/DDBJ whole genome shotgun (WGS) entry which is preliminary data.</text>
</comment>
<accession>A0AAN7L1U8</accession>
<dbReference type="CDD" id="cd07535">
    <property type="entry name" value="HAD_VSP"/>
    <property type="match status" value="1"/>
</dbReference>
<dbReference type="SUPFAM" id="SSF56784">
    <property type="entry name" value="HAD-like"/>
    <property type="match status" value="1"/>
</dbReference>
<dbReference type="InterPro" id="IPR005519">
    <property type="entry name" value="Acid_phosphat_B-like"/>
</dbReference>
<evidence type="ECO:0000256" key="6">
    <source>
        <dbReference type="SAM" id="SignalP"/>
    </source>
</evidence>
<evidence type="ECO:0000256" key="4">
    <source>
        <dbReference type="ARBA" id="ARBA00023180"/>
    </source>
</evidence>
<reference evidence="7 8" key="1">
    <citation type="journal article" date="2023" name="Hortic Res">
        <title>Pangenome of water caltrop reveals structural variations and asymmetric subgenome divergence after allopolyploidization.</title>
        <authorList>
            <person name="Zhang X."/>
            <person name="Chen Y."/>
            <person name="Wang L."/>
            <person name="Yuan Y."/>
            <person name="Fang M."/>
            <person name="Shi L."/>
            <person name="Lu R."/>
            <person name="Comes H.P."/>
            <person name="Ma Y."/>
            <person name="Chen Y."/>
            <person name="Huang G."/>
            <person name="Zhou Y."/>
            <person name="Zheng Z."/>
            <person name="Qiu Y."/>
        </authorList>
    </citation>
    <scope>NUCLEOTIDE SEQUENCE [LARGE SCALE GENOMIC DNA]</scope>
    <source>
        <tissue evidence="7">Roots</tissue>
    </source>
</reference>
<organism evidence="7 8">
    <name type="scientific">Trapa incisa</name>
    <dbReference type="NCBI Taxonomy" id="236973"/>
    <lineage>
        <taxon>Eukaryota</taxon>
        <taxon>Viridiplantae</taxon>
        <taxon>Streptophyta</taxon>
        <taxon>Embryophyta</taxon>
        <taxon>Tracheophyta</taxon>
        <taxon>Spermatophyta</taxon>
        <taxon>Magnoliopsida</taxon>
        <taxon>eudicotyledons</taxon>
        <taxon>Gunneridae</taxon>
        <taxon>Pentapetalae</taxon>
        <taxon>rosids</taxon>
        <taxon>malvids</taxon>
        <taxon>Myrtales</taxon>
        <taxon>Lythraceae</taxon>
        <taxon>Trapa</taxon>
    </lineage>
</organism>
<dbReference type="NCBIfam" id="TIGR01675">
    <property type="entry name" value="plant-AP"/>
    <property type="match status" value="1"/>
</dbReference>
<name>A0AAN7L1U8_9MYRT</name>
<dbReference type="AlphaFoldDB" id="A0AAN7L1U8"/>
<dbReference type="InterPro" id="IPR036412">
    <property type="entry name" value="HAD-like_sf"/>
</dbReference>
<dbReference type="InterPro" id="IPR010028">
    <property type="entry name" value="Acid_phosphatase_pln"/>
</dbReference>
<sequence length="267" mass="29931">METLKLLFLSLALALAAASNAATAGSIPDHFHPLRPQLGTSAGRRIPGLNCLSWRLAVEADNIQDWTVVPKECENYVGNYMLGLQYRIDSKFVTGSAYLYAKNLTLGKDGKDVWVFDIDDTSLSNLPYYAQPDTAFGAKPYNDTTFTVWEKQAKAPALPATLWLYKRLLRLGFKIVFLTGRSETFRAVTVQNLHKVGYTKWEKLILKSAEEKAEGLHALQYKSRERTNLVKAGYRILGNIGDQWSDVLGDNVGSRTFKLPNPMFYIA</sequence>
<keyword evidence="3 5" id="KW-0758">Storage protein</keyword>
<dbReference type="GO" id="GO:0045735">
    <property type="term" value="F:nutrient reservoir activity"/>
    <property type="evidence" value="ECO:0007669"/>
    <property type="project" value="UniProtKB-UniRule"/>
</dbReference>
<keyword evidence="8" id="KW-1185">Reference proteome</keyword>
<comment type="function">
    <text evidence="1 5">May function as somatic storage protein during early seedling development.</text>
</comment>
<keyword evidence="2 6" id="KW-0732">Signal</keyword>
<evidence type="ECO:0000256" key="3">
    <source>
        <dbReference type="ARBA" id="ARBA00022761"/>
    </source>
</evidence>
<evidence type="ECO:0008006" key="9">
    <source>
        <dbReference type="Google" id="ProtNLM"/>
    </source>
</evidence>